<proteinExistence type="predicted"/>
<name>A0AAV7AYJ5_ENGPU</name>
<evidence type="ECO:0000313" key="1">
    <source>
        <dbReference type="EMBL" id="KAG8563903.1"/>
    </source>
</evidence>
<dbReference type="AlphaFoldDB" id="A0AAV7AYJ5"/>
<evidence type="ECO:0000313" key="2">
    <source>
        <dbReference type="Proteomes" id="UP000824782"/>
    </source>
</evidence>
<organism evidence="1 2">
    <name type="scientific">Engystomops pustulosus</name>
    <name type="common">Tungara frog</name>
    <name type="synonym">Physalaemus pustulosus</name>
    <dbReference type="NCBI Taxonomy" id="76066"/>
    <lineage>
        <taxon>Eukaryota</taxon>
        <taxon>Metazoa</taxon>
        <taxon>Chordata</taxon>
        <taxon>Craniata</taxon>
        <taxon>Vertebrata</taxon>
        <taxon>Euteleostomi</taxon>
        <taxon>Amphibia</taxon>
        <taxon>Batrachia</taxon>
        <taxon>Anura</taxon>
        <taxon>Neobatrachia</taxon>
        <taxon>Hyloidea</taxon>
        <taxon>Leptodactylidae</taxon>
        <taxon>Leiuperinae</taxon>
        <taxon>Engystomops</taxon>
    </lineage>
</organism>
<protein>
    <submittedName>
        <fullName evidence="1">Uncharacterized protein</fullName>
    </submittedName>
</protein>
<accession>A0AAV7AYJ5</accession>
<comment type="caution">
    <text evidence="1">The sequence shown here is derived from an EMBL/GenBank/DDBJ whole genome shotgun (WGS) entry which is preliminary data.</text>
</comment>
<keyword evidence="2" id="KW-1185">Reference proteome</keyword>
<dbReference type="Proteomes" id="UP000824782">
    <property type="component" value="Unassembled WGS sequence"/>
</dbReference>
<sequence>MDLNCTVVMDLCLIRRLHQHQPSQLHFLLILLDIHQQKELQPQLPQQSYHLMKAFLHLLQLLLNLHHLNIQQLRILLLDPATGQSGLI</sequence>
<dbReference type="EMBL" id="WNYA01000007">
    <property type="protein sequence ID" value="KAG8563903.1"/>
    <property type="molecule type" value="Genomic_DNA"/>
</dbReference>
<reference evidence="1" key="1">
    <citation type="thesis" date="2020" institute="ProQuest LLC" country="789 East Eisenhower Parkway, Ann Arbor, MI, USA">
        <title>Comparative Genomics and Chromosome Evolution.</title>
        <authorList>
            <person name="Mudd A.B."/>
        </authorList>
    </citation>
    <scope>NUCLEOTIDE SEQUENCE</scope>
    <source>
        <strain evidence="1">237g6f4</strain>
        <tissue evidence="1">Blood</tissue>
    </source>
</reference>
<gene>
    <name evidence="1" type="ORF">GDO81_016243</name>
</gene>